<comment type="pathway">
    <text evidence="1">Protein modification; [NiFe] hydrogenase maturation.</text>
</comment>
<dbReference type="InterPro" id="IPR004421">
    <property type="entry name" value="Carbamoyltransferase_HypF"/>
</dbReference>
<name>A0A7T0BV58_9BACT</name>
<dbReference type="GO" id="GO:0003725">
    <property type="term" value="F:double-stranded RNA binding"/>
    <property type="evidence" value="ECO:0007669"/>
    <property type="project" value="InterPro"/>
</dbReference>
<dbReference type="InterPro" id="IPR001792">
    <property type="entry name" value="Acylphosphatase-like_dom"/>
</dbReference>
<feature type="active site" evidence="9">
    <location>
        <position position="55"/>
    </location>
</feature>
<dbReference type="PIRSF" id="PIRSF006256">
    <property type="entry name" value="CMPcnvr_hdrg_mat"/>
    <property type="match status" value="1"/>
</dbReference>
<accession>A0A7T0BV58</accession>
<dbReference type="PANTHER" id="PTHR42959:SF1">
    <property type="entry name" value="CARBAMOYLTRANSFERASE HYPF"/>
    <property type="match status" value="1"/>
</dbReference>
<dbReference type="GO" id="GO:0016874">
    <property type="term" value="F:ligase activity"/>
    <property type="evidence" value="ECO:0007669"/>
    <property type="project" value="UniProtKB-UniRule"/>
</dbReference>
<keyword evidence="4" id="KW-0479">Metal-binding</keyword>
<dbReference type="PANTHER" id="PTHR42959">
    <property type="entry name" value="CARBAMOYLTRANSFERASE"/>
    <property type="match status" value="1"/>
</dbReference>
<keyword evidence="5" id="KW-0863">Zinc-finger</keyword>
<evidence type="ECO:0000256" key="5">
    <source>
        <dbReference type="ARBA" id="ARBA00022771"/>
    </source>
</evidence>
<evidence type="ECO:0000256" key="8">
    <source>
        <dbReference type="PIRNR" id="PIRNR006256"/>
    </source>
</evidence>
<dbReference type="Gene3D" id="3.30.420.40">
    <property type="match status" value="1"/>
</dbReference>
<keyword evidence="9" id="KW-0378">Hydrolase</keyword>
<comment type="similarity">
    <text evidence="2 8">Belongs to the carbamoyltransferase HypF family.</text>
</comment>
<reference evidence="12 13" key="1">
    <citation type="submission" date="2020-02" db="EMBL/GenBank/DDBJ databases">
        <title>Genomic and physiological characterization of two novel Nitrospinaceae genera.</title>
        <authorList>
            <person name="Mueller A.J."/>
            <person name="Jung M.-Y."/>
            <person name="Strachan C.R."/>
            <person name="Herbold C.W."/>
            <person name="Kirkegaard R.H."/>
            <person name="Daims H."/>
        </authorList>
    </citation>
    <scope>NUCLEOTIDE SEQUENCE [LARGE SCALE GENOMIC DNA]</scope>
    <source>
        <strain evidence="12">EB</strain>
    </source>
</reference>
<dbReference type="InterPro" id="IPR051060">
    <property type="entry name" value="Carbamoyltrans_HypF-like"/>
</dbReference>
<dbReference type="GO" id="GO:0003998">
    <property type="term" value="F:acylphosphatase activity"/>
    <property type="evidence" value="ECO:0007669"/>
    <property type="project" value="UniProtKB-EC"/>
</dbReference>
<dbReference type="Pfam" id="PF17788">
    <property type="entry name" value="HypF_C"/>
    <property type="match status" value="1"/>
</dbReference>
<dbReference type="SUPFAM" id="SSF55821">
    <property type="entry name" value="YrdC/RibB"/>
    <property type="match status" value="1"/>
</dbReference>
<dbReference type="Pfam" id="PF07503">
    <property type="entry name" value="zf-HYPF"/>
    <property type="match status" value="2"/>
</dbReference>
<dbReference type="Gene3D" id="3.90.870.50">
    <property type="match status" value="1"/>
</dbReference>
<dbReference type="AlphaFoldDB" id="A0A7T0BV58"/>
<dbReference type="Pfam" id="PF01300">
    <property type="entry name" value="Sua5_yciO_yrdC"/>
    <property type="match status" value="1"/>
</dbReference>
<dbReference type="UniPathway" id="UPA00335"/>
<feature type="active site" evidence="9">
    <location>
        <position position="37"/>
    </location>
</feature>
<dbReference type="PROSITE" id="PS51163">
    <property type="entry name" value="YRDC"/>
    <property type="match status" value="1"/>
</dbReference>
<dbReference type="InterPro" id="IPR006070">
    <property type="entry name" value="Sua5-like_dom"/>
</dbReference>
<evidence type="ECO:0000259" key="11">
    <source>
        <dbReference type="PROSITE" id="PS51163"/>
    </source>
</evidence>
<dbReference type="SUPFAM" id="SSF54975">
    <property type="entry name" value="Acylphosphatase/BLUF domain-like"/>
    <property type="match status" value="1"/>
</dbReference>
<dbReference type="NCBIfam" id="TIGR00143">
    <property type="entry name" value="hypF"/>
    <property type="match status" value="1"/>
</dbReference>
<dbReference type="GO" id="GO:0008270">
    <property type="term" value="F:zinc ion binding"/>
    <property type="evidence" value="ECO:0007669"/>
    <property type="project" value="UniProtKB-KW"/>
</dbReference>
<dbReference type="InterPro" id="IPR041440">
    <property type="entry name" value="HypF_C"/>
</dbReference>
<comment type="catalytic activity">
    <reaction evidence="9">
        <text>an acyl phosphate + H2O = a carboxylate + phosphate + H(+)</text>
        <dbReference type="Rhea" id="RHEA:14965"/>
        <dbReference type="ChEBI" id="CHEBI:15377"/>
        <dbReference type="ChEBI" id="CHEBI:15378"/>
        <dbReference type="ChEBI" id="CHEBI:29067"/>
        <dbReference type="ChEBI" id="CHEBI:43474"/>
        <dbReference type="ChEBI" id="CHEBI:59918"/>
        <dbReference type="EC" id="3.6.1.7"/>
    </reaction>
</comment>
<evidence type="ECO:0000256" key="7">
    <source>
        <dbReference type="ARBA" id="ARBA00048220"/>
    </source>
</evidence>
<dbReference type="InterPro" id="IPR011125">
    <property type="entry name" value="Znf_HypF"/>
</dbReference>
<dbReference type="Pfam" id="PF22521">
    <property type="entry name" value="HypF_C_2"/>
    <property type="match status" value="1"/>
</dbReference>
<dbReference type="EMBL" id="CP048685">
    <property type="protein sequence ID" value="QPJ61592.1"/>
    <property type="molecule type" value="Genomic_DNA"/>
</dbReference>
<dbReference type="Proteomes" id="UP000594688">
    <property type="component" value="Chromosome"/>
</dbReference>
<feature type="domain" description="YrdC-like" evidence="11">
    <location>
        <begin position="219"/>
        <end position="404"/>
    </location>
</feature>
<protein>
    <recommendedName>
        <fullName evidence="8">Carbamoyltransferase</fullName>
        <ecNumber evidence="8">6.2.-.-</ecNumber>
    </recommendedName>
</protein>
<keyword evidence="6" id="KW-0862">Zinc</keyword>
<dbReference type="EC" id="6.2.-.-" evidence="8"/>
<evidence type="ECO:0000256" key="6">
    <source>
        <dbReference type="ARBA" id="ARBA00022833"/>
    </source>
</evidence>
<dbReference type="GO" id="GO:0016743">
    <property type="term" value="F:carboxyl- or carbamoyltransferase activity"/>
    <property type="evidence" value="ECO:0007669"/>
    <property type="project" value="UniProtKB-UniRule"/>
</dbReference>
<evidence type="ECO:0000313" key="12">
    <source>
        <dbReference type="EMBL" id="QPJ61592.1"/>
    </source>
</evidence>
<sequence>MTPVSLKSHRSQPKPKLVPVRRMRLKLSGLLQGVGFRPFIFGLAEAHSLKGWVQNTREGIAIEIEGSEKSLGDFLNSLKENPPPHSKIDEIETCLLPSINYSTFIIKESDPSGTGNSQLIPDIATCPDCVGEIFDSSDPRYLYPFTNCTKCGPRYTVTESIPFDRACTSMKQFSMCSLCEWEYTDPENRRFHAQTNCCPECGPQLKIINSAGESLGDKHKALQMAVEFLIQGKVIAVKGIGGFHLMAQATTDAAVLLLRKRKHRDEKPFAVLYPSMDAIQNDCEVSSHEEELLKSFQGPIVLLKRKGDPVISKQVAPENPYLGVMLPSNPLHHVLSHFMDTPIVCTSGNLSEEKICTNEQEAIKTLGGIADFFLTHDRPILRHADDSITRVLLGHTQVLRRARGYSPTPIACNGGLKKGLALGGHNKNTIAWMEGNKVIVSPHFGDLEAASTRAAFTATVNSTLKTISSPVEFIAHDAHPDYVSTLHASTLKAPTIPIQHHVAHVFSCMEDNQLQPPFLALGWDGSGFGLDNTIWGGEFFHVTEKQIKRFGSFKTFKLPGGSQAVKEPRRSALGVLYEILGGESIHHPLIQRAFEPRELKNLSSLLKNNLNCPITSSCGRLFDAVASLSDLRQVVSYEGQSAMLLEFASGTPSSKKMYPIKILDGKYTPKNRFAPRVVIDWSGMMEELLEDCTSGVPPGVVSGKFHNTLAEAVVLVAKQAEEDNVLLTGGCFQNRVLTELAVEKLRESGFNPYWQRGFPPNDGGLSLGQLVAASRPDKGML</sequence>
<evidence type="ECO:0000256" key="4">
    <source>
        <dbReference type="ARBA" id="ARBA00022723"/>
    </source>
</evidence>
<evidence type="ECO:0000259" key="10">
    <source>
        <dbReference type="PROSITE" id="PS51160"/>
    </source>
</evidence>
<evidence type="ECO:0000256" key="3">
    <source>
        <dbReference type="ARBA" id="ARBA00022598"/>
    </source>
</evidence>
<keyword evidence="12" id="KW-0808">Transferase</keyword>
<dbReference type="Pfam" id="PF00708">
    <property type="entry name" value="Acylphosphatase"/>
    <property type="match status" value="1"/>
</dbReference>
<dbReference type="KEGG" id="nli:G3M70_06710"/>
<comment type="catalytic activity">
    <reaction evidence="7">
        <text>C-terminal L-cysteinyl-[HypE protein] + carbamoyl phosphate + ATP + H2O = C-terminal S-carboxamide-L-cysteinyl-[HypE protein] + AMP + phosphate + diphosphate + H(+)</text>
        <dbReference type="Rhea" id="RHEA:55636"/>
        <dbReference type="Rhea" id="RHEA-COMP:14247"/>
        <dbReference type="Rhea" id="RHEA-COMP:14392"/>
        <dbReference type="ChEBI" id="CHEBI:15377"/>
        <dbReference type="ChEBI" id="CHEBI:15378"/>
        <dbReference type="ChEBI" id="CHEBI:30616"/>
        <dbReference type="ChEBI" id="CHEBI:33019"/>
        <dbReference type="ChEBI" id="CHEBI:43474"/>
        <dbReference type="ChEBI" id="CHEBI:58228"/>
        <dbReference type="ChEBI" id="CHEBI:76913"/>
        <dbReference type="ChEBI" id="CHEBI:139126"/>
        <dbReference type="ChEBI" id="CHEBI:456215"/>
    </reaction>
</comment>
<dbReference type="InterPro" id="IPR036046">
    <property type="entry name" value="Acylphosphatase-like_dom_sf"/>
</dbReference>
<proteinExistence type="inferred from homology"/>
<evidence type="ECO:0000256" key="2">
    <source>
        <dbReference type="ARBA" id="ARBA00008097"/>
    </source>
</evidence>
<feature type="domain" description="Acylphosphatase-like" evidence="10">
    <location>
        <begin position="22"/>
        <end position="108"/>
    </location>
</feature>
<organism evidence="12 13">
    <name type="scientific">Candidatus Nitronauta litoralis</name>
    <dbReference type="NCBI Taxonomy" id="2705533"/>
    <lineage>
        <taxon>Bacteria</taxon>
        <taxon>Pseudomonadati</taxon>
        <taxon>Nitrospinota/Tectimicrobiota group</taxon>
        <taxon>Nitrospinota</taxon>
        <taxon>Nitrospinia</taxon>
        <taxon>Nitrospinales</taxon>
        <taxon>Nitrospinaceae</taxon>
        <taxon>Candidatus Nitronauta</taxon>
    </lineage>
</organism>
<evidence type="ECO:0000313" key="13">
    <source>
        <dbReference type="Proteomes" id="UP000594688"/>
    </source>
</evidence>
<evidence type="ECO:0000256" key="1">
    <source>
        <dbReference type="ARBA" id="ARBA00004711"/>
    </source>
</evidence>
<gene>
    <name evidence="12" type="primary">hypF</name>
    <name evidence="12" type="ORF">G3M70_06710</name>
</gene>
<keyword evidence="3" id="KW-0436">Ligase</keyword>
<dbReference type="GO" id="GO:0051604">
    <property type="term" value="P:protein maturation"/>
    <property type="evidence" value="ECO:0007669"/>
    <property type="project" value="TreeGrafter"/>
</dbReference>
<dbReference type="InterPro" id="IPR055128">
    <property type="entry name" value="HypF_C_2"/>
</dbReference>
<evidence type="ECO:0000256" key="9">
    <source>
        <dbReference type="PROSITE-ProRule" id="PRU00520"/>
    </source>
</evidence>
<dbReference type="InterPro" id="IPR017945">
    <property type="entry name" value="DHBP_synth_RibB-like_a/b_dom"/>
</dbReference>
<dbReference type="Gene3D" id="3.30.110.120">
    <property type="match status" value="1"/>
</dbReference>
<dbReference type="PROSITE" id="PS51160">
    <property type="entry name" value="ACYLPHOSPHATASE_3"/>
    <property type="match status" value="1"/>
</dbReference>
<dbReference type="Gene3D" id="3.30.420.360">
    <property type="match status" value="1"/>
</dbReference>